<comment type="caution">
    <text evidence="8">The sequence shown here is derived from an EMBL/GenBank/DDBJ whole genome shotgun (WGS) entry which is preliminary data.</text>
</comment>
<proteinExistence type="inferred from homology"/>
<evidence type="ECO:0000256" key="5">
    <source>
        <dbReference type="ARBA" id="ARBA00022801"/>
    </source>
</evidence>
<dbReference type="GO" id="GO:0006401">
    <property type="term" value="P:RNA catabolic process"/>
    <property type="evidence" value="ECO:0007669"/>
    <property type="project" value="InterPro"/>
</dbReference>
<dbReference type="PANTHER" id="PTHR38039">
    <property type="entry name" value="TOXIN YOEB"/>
    <property type="match status" value="1"/>
</dbReference>
<evidence type="ECO:0000256" key="3">
    <source>
        <dbReference type="ARBA" id="ARBA00022722"/>
    </source>
</evidence>
<sequence>MRYLVFEGNTWEIYEELRQKDKNLHKNLCKIIKEMLRDDPAKGLGKPEPLKHNLSGLWSRRISQKDRLIYKFDDQYVYIFAIGGHYEQLK</sequence>
<dbReference type="Proteomes" id="UP000299794">
    <property type="component" value="Unassembled WGS sequence"/>
</dbReference>
<name>A0A4P5ZGL1_PLAAG</name>
<reference evidence="9" key="1">
    <citation type="submission" date="2019-02" db="EMBL/GenBank/DDBJ databases">
        <title>Draft genome sequence of Planktothrix agardhii NIES-905.</title>
        <authorList>
            <person name="Yamaguchi H."/>
            <person name="Suzuki S."/>
            <person name="Kawachi M."/>
        </authorList>
    </citation>
    <scope>NUCLEOTIDE SEQUENCE [LARGE SCALE GENOMIC DNA]</scope>
    <source>
        <strain evidence="9">CCAP 1459/11A</strain>
    </source>
</reference>
<evidence type="ECO:0000313" key="8">
    <source>
        <dbReference type="EMBL" id="GDZ95296.1"/>
    </source>
</evidence>
<dbReference type="Pfam" id="PF06769">
    <property type="entry name" value="YoeB_toxin"/>
    <property type="match status" value="1"/>
</dbReference>
<dbReference type="GO" id="GO:0004519">
    <property type="term" value="F:endonuclease activity"/>
    <property type="evidence" value="ECO:0007669"/>
    <property type="project" value="UniProtKB-KW"/>
</dbReference>
<keyword evidence="3" id="KW-0540">Nuclease</keyword>
<dbReference type="EMBL" id="BJCD01000055">
    <property type="protein sequence ID" value="GDZ95296.1"/>
    <property type="molecule type" value="Genomic_DNA"/>
</dbReference>
<dbReference type="InterPro" id="IPR035093">
    <property type="entry name" value="RelE/ParE_toxin_dom_sf"/>
</dbReference>
<accession>A0A4P5ZGL1</accession>
<dbReference type="GO" id="GO:0016787">
    <property type="term" value="F:hydrolase activity"/>
    <property type="evidence" value="ECO:0007669"/>
    <property type="project" value="UniProtKB-KW"/>
</dbReference>
<evidence type="ECO:0000256" key="7">
    <source>
        <dbReference type="ARBA" id="ARBA00050056"/>
    </source>
</evidence>
<evidence type="ECO:0000313" key="9">
    <source>
        <dbReference type="Proteomes" id="UP000299794"/>
    </source>
</evidence>
<comment type="similarity">
    <text evidence="1">Belongs to the YoeB family.</text>
</comment>
<gene>
    <name evidence="8" type="ORF">PA905_35360</name>
</gene>
<keyword evidence="4" id="KW-0255">Endonuclease</keyword>
<dbReference type="PANTHER" id="PTHR38039:SF1">
    <property type="entry name" value="TOXIN YOEB"/>
    <property type="match status" value="1"/>
</dbReference>
<protein>
    <recommendedName>
        <fullName evidence="7">Endoribonuclease YoeB</fullName>
    </recommendedName>
    <alternativeName>
        <fullName evidence="6">Putative mRNA interferase YoeB</fullName>
    </alternativeName>
</protein>
<keyword evidence="2" id="KW-1277">Toxin-antitoxin system</keyword>
<dbReference type="RefSeq" id="WP_026788931.1">
    <property type="nucleotide sequence ID" value="NZ_BJCD01000055.1"/>
</dbReference>
<dbReference type="NCBIfam" id="TIGR02116">
    <property type="entry name" value="toxin_Txe_YoeB"/>
    <property type="match status" value="1"/>
</dbReference>
<dbReference type="SUPFAM" id="SSF143011">
    <property type="entry name" value="RelE-like"/>
    <property type="match status" value="1"/>
</dbReference>
<evidence type="ECO:0000256" key="6">
    <source>
        <dbReference type="ARBA" id="ARBA00030388"/>
    </source>
</evidence>
<dbReference type="Gene3D" id="3.30.2310.20">
    <property type="entry name" value="RelE-like"/>
    <property type="match status" value="1"/>
</dbReference>
<organism evidence="8 9">
    <name type="scientific">Planktothrix agardhii CCAP 1459/11A</name>
    <dbReference type="NCBI Taxonomy" id="282420"/>
    <lineage>
        <taxon>Bacteria</taxon>
        <taxon>Bacillati</taxon>
        <taxon>Cyanobacteriota</taxon>
        <taxon>Cyanophyceae</taxon>
        <taxon>Oscillatoriophycideae</taxon>
        <taxon>Oscillatoriales</taxon>
        <taxon>Microcoleaceae</taxon>
        <taxon>Planktothrix</taxon>
    </lineage>
</organism>
<dbReference type="AlphaFoldDB" id="A0A4P5ZGL1"/>
<evidence type="ECO:0000256" key="4">
    <source>
        <dbReference type="ARBA" id="ARBA00022759"/>
    </source>
</evidence>
<evidence type="ECO:0000256" key="2">
    <source>
        <dbReference type="ARBA" id="ARBA00022649"/>
    </source>
</evidence>
<keyword evidence="5" id="KW-0378">Hydrolase</keyword>
<dbReference type="InterPro" id="IPR009614">
    <property type="entry name" value="YoeB_toxin"/>
</dbReference>
<evidence type="ECO:0000256" key="1">
    <source>
        <dbReference type="ARBA" id="ARBA00008172"/>
    </source>
</evidence>